<dbReference type="SUPFAM" id="SSF54236">
    <property type="entry name" value="Ubiquitin-like"/>
    <property type="match status" value="1"/>
</dbReference>
<dbReference type="AlphaFoldDB" id="A0A9P6U0N6"/>
<evidence type="ECO:0000259" key="6">
    <source>
        <dbReference type="PROSITE" id="PS50053"/>
    </source>
</evidence>
<feature type="compositionally biased region" description="Low complexity" evidence="5">
    <location>
        <begin position="430"/>
        <end position="448"/>
    </location>
</feature>
<evidence type="ECO:0000256" key="5">
    <source>
        <dbReference type="SAM" id="MobiDB-lite"/>
    </source>
</evidence>
<sequence length="491" mass="52118">MDSLTVIISSPTHSPHKFSLSVSQQCSILELKEIIGSRLDAKPAITDQRLIFGGRILEDKDTLDHIFEKVDCSDSSPTIHVVVSQKHQHQYQQPKQASAPTSPTPLRFRVNTEARSATPGTTTTTTTTTTTAAATTGHNHNTGHLFTPFTTIATASPATSTMSSNTTTTNIPAYPTSTPLLQTPSWQSQQQQYEQQLQQPMQYVLVNGMPYLTPAAYLPMLHLQQQMQYNMAYYPYYNTAMGMNADGSMSFQHIPAFATGVQFPAGAAAATGGAAGAEEDRNAQENAAREQRRAASLWLLMKLAFGVYLFSQNGSIERIVLLHIAALIIFLHQTGRLRIVRRIDQLPGDEANGAAAAPQPGNAATAPAPAPTHGSQTNDGMATDSFSENSTATHSGAASNNISGSSQASASSSSSPAGHLTSTTTTEARAGGSQQQAGQGQTTTEAAQPRMSTWRSIEHALLTFVTSLVPAPPPDIDPAVANAAAAGERGM</sequence>
<evidence type="ECO:0000256" key="3">
    <source>
        <dbReference type="ARBA" id="ARBA00022989"/>
    </source>
</evidence>
<gene>
    <name evidence="7" type="ORF">BG011_005622</name>
</gene>
<dbReference type="GO" id="GO:0016020">
    <property type="term" value="C:membrane"/>
    <property type="evidence" value="ECO:0007669"/>
    <property type="project" value="UniProtKB-SubCell"/>
</dbReference>
<dbReference type="InterPro" id="IPR029071">
    <property type="entry name" value="Ubiquitin-like_domsf"/>
</dbReference>
<keyword evidence="3" id="KW-1133">Transmembrane helix</keyword>
<dbReference type="GO" id="GO:0030968">
    <property type="term" value="P:endoplasmic reticulum unfolded protein response"/>
    <property type="evidence" value="ECO:0007669"/>
    <property type="project" value="TreeGrafter"/>
</dbReference>
<organism evidence="7 8">
    <name type="scientific">Mortierella polycephala</name>
    <dbReference type="NCBI Taxonomy" id="41804"/>
    <lineage>
        <taxon>Eukaryota</taxon>
        <taxon>Fungi</taxon>
        <taxon>Fungi incertae sedis</taxon>
        <taxon>Mucoromycota</taxon>
        <taxon>Mortierellomycotina</taxon>
        <taxon>Mortierellomycetes</taxon>
        <taxon>Mortierellales</taxon>
        <taxon>Mortierellaceae</taxon>
        <taxon>Mortierella</taxon>
    </lineage>
</organism>
<name>A0A9P6U0N6_9FUNG</name>
<dbReference type="EMBL" id="JAAAJA010000392">
    <property type="protein sequence ID" value="KAG0254624.1"/>
    <property type="molecule type" value="Genomic_DNA"/>
</dbReference>
<protein>
    <recommendedName>
        <fullName evidence="6">Ubiquitin-like domain-containing protein</fullName>
    </recommendedName>
</protein>
<keyword evidence="8" id="KW-1185">Reference proteome</keyword>
<dbReference type="PANTHER" id="PTHR12943:SF27">
    <property type="entry name" value="HOMOCYSTEINE-INDUCED ENDOPLASMIC RETICULUM PROTEIN, ISOFORM A"/>
    <property type="match status" value="1"/>
</dbReference>
<dbReference type="Gene3D" id="3.10.20.90">
    <property type="entry name" value="Phosphatidylinositol 3-kinase Catalytic Subunit, Chain A, domain 1"/>
    <property type="match status" value="1"/>
</dbReference>
<comment type="caution">
    <text evidence="7">The sequence shown here is derived from an EMBL/GenBank/DDBJ whole genome shotgun (WGS) entry which is preliminary data.</text>
</comment>
<feature type="compositionally biased region" description="Low complexity" evidence="5">
    <location>
        <begin position="351"/>
        <end position="367"/>
    </location>
</feature>
<accession>A0A9P6U0N6</accession>
<proteinExistence type="predicted"/>
<dbReference type="PANTHER" id="PTHR12943">
    <property type="entry name" value="HOMOCYSTEINE-RESPONSIVE ENDOPLASMIC RETICULUM-RESIDENT UNIQUITIN-LIKE DOMAIN HERPUD PROTEIN FAMILY MEMBER"/>
    <property type="match status" value="1"/>
</dbReference>
<reference evidence="7" key="1">
    <citation type="journal article" date="2020" name="Fungal Divers.">
        <title>Resolving the Mortierellaceae phylogeny through synthesis of multi-gene phylogenetics and phylogenomics.</title>
        <authorList>
            <person name="Vandepol N."/>
            <person name="Liber J."/>
            <person name="Desiro A."/>
            <person name="Na H."/>
            <person name="Kennedy M."/>
            <person name="Barry K."/>
            <person name="Grigoriev I.V."/>
            <person name="Miller A.N."/>
            <person name="O'Donnell K."/>
            <person name="Stajich J.E."/>
            <person name="Bonito G."/>
        </authorList>
    </citation>
    <scope>NUCLEOTIDE SEQUENCE</scope>
    <source>
        <strain evidence="7">KOD948</strain>
    </source>
</reference>
<feature type="domain" description="Ubiquitin-like" evidence="6">
    <location>
        <begin position="4"/>
        <end position="63"/>
    </location>
</feature>
<comment type="subcellular location">
    <subcellularLocation>
        <location evidence="1">Membrane</location>
    </subcellularLocation>
</comment>
<evidence type="ECO:0000313" key="8">
    <source>
        <dbReference type="Proteomes" id="UP000726737"/>
    </source>
</evidence>
<feature type="region of interest" description="Disordered" evidence="5">
    <location>
        <begin position="351"/>
        <end position="450"/>
    </location>
</feature>
<dbReference type="SMART" id="SM00213">
    <property type="entry name" value="UBQ"/>
    <property type="match status" value="1"/>
</dbReference>
<keyword evidence="2" id="KW-0812">Transmembrane</keyword>
<dbReference type="InterPro" id="IPR039751">
    <property type="entry name" value="HERPUD1/2"/>
</dbReference>
<keyword evidence="4" id="KW-0472">Membrane</keyword>
<dbReference type="PROSITE" id="PS50053">
    <property type="entry name" value="UBIQUITIN_2"/>
    <property type="match status" value="1"/>
</dbReference>
<feature type="compositionally biased region" description="Polar residues" evidence="5">
    <location>
        <begin position="373"/>
        <end position="394"/>
    </location>
</feature>
<feature type="compositionally biased region" description="Low complexity" evidence="5">
    <location>
        <begin position="395"/>
        <end position="418"/>
    </location>
</feature>
<evidence type="ECO:0000256" key="4">
    <source>
        <dbReference type="ARBA" id="ARBA00023136"/>
    </source>
</evidence>
<evidence type="ECO:0000256" key="1">
    <source>
        <dbReference type="ARBA" id="ARBA00004370"/>
    </source>
</evidence>
<dbReference type="InterPro" id="IPR000626">
    <property type="entry name" value="Ubiquitin-like_dom"/>
</dbReference>
<evidence type="ECO:0000313" key="7">
    <source>
        <dbReference type="EMBL" id="KAG0254624.1"/>
    </source>
</evidence>
<dbReference type="Proteomes" id="UP000726737">
    <property type="component" value="Unassembled WGS sequence"/>
</dbReference>
<evidence type="ECO:0000256" key="2">
    <source>
        <dbReference type="ARBA" id="ARBA00022692"/>
    </source>
</evidence>
<dbReference type="OrthoDB" id="21589at2759"/>
<dbReference type="Pfam" id="PF00240">
    <property type="entry name" value="ubiquitin"/>
    <property type="match status" value="1"/>
</dbReference>